<organism evidence="2 3">
    <name type="scientific">Acaryochloris thomasi RCC1774</name>
    <dbReference type="NCBI Taxonomy" id="1764569"/>
    <lineage>
        <taxon>Bacteria</taxon>
        <taxon>Bacillati</taxon>
        <taxon>Cyanobacteriota</taxon>
        <taxon>Cyanophyceae</taxon>
        <taxon>Acaryochloridales</taxon>
        <taxon>Acaryochloridaceae</taxon>
        <taxon>Acaryochloris</taxon>
        <taxon>Acaryochloris thomasi</taxon>
    </lineage>
</organism>
<sequence>MKMTTFIRTSGLIVGAVAVTLASSTAPSRADIYDAIFEHQLEKSRLRDSKSQPVRKRGFRSGRIIKTEPFYQLKNGKAVAVGTAQQGTSVSLFSVKRGIYRMVSFGRGNAVWVREQNIKVD</sequence>
<dbReference type="AlphaFoldDB" id="A0A2W1JNV8"/>
<feature type="chain" id="PRO_5015921403" evidence="1">
    <location>
        <begin position="31"/>
        <end position="121"/>
    </location>
</feature>
<name>A0A2W1JNV8_9CYAN</name>
<dbReference type="RefSeq" id="WP_110987750.1">
    <property type="nucleotide sequence ID" value="NZ_CAWNWM010000014.1"/>
</dbReference>
<evidence type="ECO:0000313" key="2">
    <source>
        <dbReference type="EMBL" id="PZD71834.1"/>
    </source>
</evidence>
<dbReference type="EMBL" id="PQWO01000014">
    <property type="protein sequence ID" value="PZD71834.1"/>
    <property type="molecule type" value="Genomic_DNA"/>
</dbReference>
<gene>
    <name evidence="2" type="ORF">C1752_04530</name>
</gene>
<accession>A0A2W1JNV8</accession>
<keyword evidence="1" id="KW-0732">Signal</keyword>
<keyword evidence="3" id="KW-1185">Reference proteome</keyword>
<proteinExistence type="predicted"/>
<evidence type="ECO:0000313" key="3">
    <source>
        <dbReference type="Proteomes" id="UP000248857"/>
    </source>
</evidence>
<reference evidence="2 3" key="1">
    <citation type="journal article" date="2018" name="Sci. Rep.">
        <title>A novel species of the marine cyanobacterium Acaryochloris with a unique pigment content and lifestyle.</title>
        <authorList>
            <person name="Partensky F."/>
            <person name="Six C."/>
            <person name="Ratin M."/>
            <person name="Garczarek L."/>
            <person name="Vaulot D."/>
            <person name="Probert I."/>
            <person name="Calteau A."/>
            <person name="Gourvil P."/>
            <person name="Marie D."/>
            <person name="Grebert T."/>
            <person name="Bouchier C."/>
            <person name="Le Panse S."/>
            <person name="Gachenot M."/>
            <person name="Rodriguez F."/>
            <person name="Garrido J.L."/>
        </authorList>
    </citation>
    <scope>NUCLEOTIDE SEQUENCE [LARGE SCALE GENOMIC DNA]</scope>
    <source>
        <strain evidence="2 3">RCC1774</strain>
    </source>
</reference>
<dbReference type="Proteomes" id="UP000248857">
    <property type="component" value="Unassembled WGS sequence"/>
</dbReference>
<feature type="signal peptide" evidence="1">
    <location>
        <begin position="1"/>
        <end position="30"/>
    </location>
</feature>
<evidence type="ECO:0000256" key="1">
    <source>
        <dbReference type="SAM" id="SignalP"/>
    </source>
</evidence>
<comment type="caution">
    <text evidence="2">The sequence shown here is derived from an EMBL/GenBank/DDBJ whole genome shotgun (WGS) entry which is preliminary data.</text>
</comment>
<protein>
    <submittedName>
        <fullName evidence="2">Uncharacterized protein</fullName>
    </submittedName>
</protein>